<evidence type="ECO:0000313" key="2">
    <source>
        <dbReference type="EMBL" id="MEU1952083.1"/>
    </source>
</evidence>
<keyword evidence="3" id="KW-1185">Reference proteome</keyword>
<evidence type="ECO:0000313" key="3">
    <source>
        <dbReference type="Proteomes" id="UP001550628"/>
    </source>
</evidence>
<evidence type="ECO:0000256" key="1">
    <source>
        <dbReference type="SAM" id="MobiDB-lite"/>
    </source>
</evidence>
<organism evidence="2 3">
    <name type="scientific">Nocardia rhamnosiphila</name>
    <dbReference type="NCBI Taxonomy" id="426716"/>
    <lineage>
        <taxon>Bacteria</taxon>
        <taxon>Bacillati</taxon>
        <taxon>Actinomycetota</taxon>
        <taxon>Actinomycetes</taxon>
        <taxon>Mycobacteriales</taxon>
        <taxon>Nocardiaceae</taxon>
        <taxon>Nocardia</taxon>
    </lineage>
</organism>
<dbReference type="InterPro" id="IPR038282">
    <property type="entry name" value="DUF2267_sf"/>
</dbReference>
<dbReference type="Proteomes" id="UP001550628">
    <property type="component" value="Unassembled WGS sequence"/>
</dbReference>
<dbReference type="InterPro" id="IPR018727">
    <property type="entry name" value="DUF2267"/>
</dbReference>
<feature type="region of interest" description="Disordered" evidence="1">
    <location>
        <begin position="138"/>
        <end position="157"/>
    </location>
</feature>
<dbReference type="Pfam" id="PF10025">
    <property type="entry name" value="DUF2267"/>
    <property type="match status" value="1"/>
</dbReference>
<dbReference type="RefSeq" id="WP_081876675.1">
    <property type="nucleotide sequence ID" value="NZ_JBEXYG010000002.1"/>
</dbReference>
<protein>
    <submittedName>
        <fullName evidence="2">DUF2267 domain-containing protein</fullName>
    </submittedName>
</protein>
<proteinExistence type="predicted"/>
<name>A0ABV2WMI1_9NOCA</name>
<comment type="caution">
    <text evidence="2">The sequence shown here is derived from an EMBL/GenBank/DDBJ whole genome shotgun (WGS) entry which is preliminary data.</text>
</comment>
<dbReference type="EMBL" id="JBEYBF010000004">
    <property type="protein sequence ID" value="MEU1952083.1"/>
    <property type="molecule type" value="Genomic_DNA"/>
</dbReference>
<sequence>MSHLHDPVAAAAGTAHEWIRAVAASLGTDEPRAYRVLRAWLHTVRDQLGVAGAAHLAAQLPELLRGTYYSGWMPSRVPLPHDAEDFAARFAREAGIERGEVGYIAGAVTGVLAGRFSPGQLGRVFGVLPEPLCRLLSGASAPSTDGSRRRKQSRIQGHAADLSASVRALGEAVGVLARGLERSPIEPDEADDARMRAAAQQAHRILLAAGVTTPPELQPHHDRITIASAGRVPGDGR</sequence>
<dbReference type="Gene3D" id="1.10.490.110">
    <property type="entry name" value="Uncharacterized conserved protein DUF2267"/>
    <property type="match status" value="1"/>
</dbReference>
<dbReference type="GeneID" id="96241777"/>
<gene>
    <name evidence="2" type="ORF">ABZ510_09485</name>
</gene>
<accession>A0ABV2WMI1</accession>
<reference evidence="2 3" key="1">
    <citation type="submission" date="2024-06" db="EMBL/GenBank/DDBJ databases">
        <title>The Natural Products Discovery Center: Release of the First 8490 Sequenced Strains for Exploring Actinobacteria Biosynthetic Diversity.</title>
        <authorList>
            <person name="Kalkreuter E."/>
            <person name="Kautsar S.A."/>
            <person name="Yang D."/>
            <person name="Bader C.D."/>
            <person name="Teijaro C.N."/>
            <person name="Fluegel L."/>
            <person name="Davis C.M."/>
            <person name="Simpson J.R."/>
            <person name="Lauterbach L."/>
            <person name="Steele A.D."/>
            <person name="Gui C."/>
            <person name="Meng S."/>
            <person name="Li G."/>
            <person name="Viehrig K."/>
            <person name="Ye F."/>
            <person name="Su P."/>
            <person name="Kiefer A.F."/>
            <person name="Nichols A."/>
            <person name="Cepeda A.J."/>
            <person name="Yan W."/>
            <person name="Fan B."/>
            <person name="Jiang Y."/>
            <person name="Adhikari A."/>
            <person name="Zheng C.-J."/>
            <person name="Schuster L."/>
            <person name="Cowan T.M."/>
            <person name="Smanski M.J."/>
            <person name="Chevrette M.G."/>
            <person name="De Carvalho L.P.S."/>
            <person name="Shen B."/>
        </authorList>
    </citation>
    <scope>NUCLEOTIDE SEQUENCE [LARGE SCALE GENOMIC DNA]</scope>
    <source>
        <strain evidence="2 3">NPDC019708</strain>
    </source>
</reference>